<dbReference type="Pfam" id="PF04404">
    <property type="entry name" value="ERF"/>
    <property type="match status" value="1"/>
</dbReference>
<gene>
    <name evidence="1" type="ORF">UFOVP953_41</name>
</gene>
<accession>A0A6J5PQG0</accession>
<proteinExistence type="predicted"/>
<dbReference type="InterPro" id="IPR007499">
    <property type="entry name" value="ERF_bacteria_virus"/>
</dbReference>
<sequence length="188" mass="20621">MSVYTKLMQARLFLQATKLNKSGENKFAGYKYFELGDFLPTVMEIFHNLGLCGVVSFTTDIARLTIIDTEDGSQIEITSPMGSANLKGCHEVQNIGAVESYQRRYLWVTAMEVVEHDLLDATTGKDAPAKRLDSLQTHLDAIAAVKTQDELKTAYTVAYKAAKECGDTGAMEKIVVAKNARKSAMGEA</sequence>
<organism evidence="1">
    <name type="scientific">uncultured Caudovirales phage</name>
    <dbReference type="NCBI Taxonomy" id="2100421"/>
    <lineage>
        <taxon>Viruses</taxon>
        <taxon>Duplodnaviria</taxon>
        <taxon>Heunggongvirae</taxon>
        <taxon>Uroviricota</taxon>
        <taxon>Caudoviricetes</taxon>
        <taxon>Peduoviridae</taxon>
        <taxon>Maltschvirus</taxon>
        <taxon>Maltschvirus maltsch</taxon>
    </lineage>
</organism>
<protein>
    <submittedName>
        <fullName evidence="1">Essential recombination function protein</fullName>
    </submittedName>
</protein>
<dbReference type="EMBL" id="LR796899">
    <property type="protein sequence ID" value="CAB4173227.1"/>
    <property type="molecule type" value="Genomic_DNA"/>
</dbReference>
<evidence type="ECO:0000313" key="1">
    <source>
        <dbReference type="EMBL" id="CAB4173227.1"/>
    </source>
</evidence>
<name>A0A6J5PQG0_9CAUD</name>
<reference evidence="1" key="1">
    <citation type="submission" date="2020-05" db="EMBL/GenBank/DDBJ databases">
        <authorList>
            <person name="Chiriac C."/>
            <person name="Salcher M."/>
            <person name="Ghai R."/>
            <person name="Kavagutti S V."/>
        </authorList>
    </citation>
    <scope>NUCLEOTIDE SEQUENCE</scope>
</reference>